<dbReference type="KEGG" id="mpi:Mpet_0448"/>
<dbReference type="HOGENOM" id="CLU_1412385_0_0_2"/>
<dbReference type="GeneID" id="9742896"/>
<keyword evidence="3 5" id="KW-1133">Transmembrane helix</keyword>
<feature type="transmembrane region" description="Helical" evidence="5">
    <location>
        <begin position="157"/>
        <end position="179"/>
    </location>
</feature>
<dbReference type="Proteomes" id="UP000006565">
    <property type="component" value="Chromosome"/>
</dbReference>
<keyword evidence="2 5" id="KW-0812">Transmembrane</keyword>
<dbReference type="InterPro" id="IPR006977">
    <property type="entry name" value="Yip1_dom"/>
</dbReference>
<dbReference type="Pfam" id="PF04893">
    <property type="entry name" value="Yip1"/>
    <property type="match status" value="1"/>
</dbReference>
<dbReference type="eggNOG" id="arCOG03630">
    <property type="taxonomic scope" value="Archaea"/>
</dbReference>
<accession>E1RGZ8</accession>
<evidence type="ECO:0000313" key="8">
    <source>
        <dbReference type="Proteomes" id="UP000006565"/>
    </source>
</evidence>
<dbReference type="GO" id="GO:0016020">
    <property type="term" value="C:membrane"/>
    <property type="evidence" value="ECO:0007669"/>
    <property type="project" value="UniProtKB-SubCell"/>
</dbReference>
<reference evidence="7 8" key="1">
    <citation type="journal article" date="2010" name="Stand. Genomic Sci.">
        <title>Complete genome sequence of Methanoplanus petrolearius type strain (SEBR 4847).</title>
        <authorList>
            <person name="Brambilla E."/>
            <person name="Djao O.D."/>
            <person name="Daligault H."/>
            <person name="Lapidus A."/>
            <person name="Lucas S."/>
            <person name="Hammon N."/>
            <person name="Nolan M."/>
            <person name="Tice H."/>
            <person name="Cheng J.F."/>
            <person name="Han C."/>
            <person name="Tapia R."/>
            <person name="Goodwin L."/>
            <person name="Pitluck S."/>
            <person name="Liolios K."/>
            <person name="Ivanova N."/>
            <person name="Mavromatis K."/>
            <person name="Mikhailova N."/>
            <person name="Pati A."/>
            <person name="Chen A."/>
            <person name="Palaniappan K."/>
            <person name="Land M."/>
            <person name="Hauser L."/>
            <person name="Chang Y.J."/>
            <person name="Jeffries C.D."/>
            <person name="Rohde M."/>
            <person name="Spring S."/>
            <person name="Sikorski J."/>
            <person name="Goker M."/>
            <person name="Woyke T."/>
            <person name="Bristow J."/>
            <person name="Eisen J.A."/>
            <person name="Markowitz V."/>
            <person name="Hugenholtz P."/>
            <person name="Kyrpides N.C."/>
            <person name="Klenk H.P."/>
        </authorList>
    </citation>
    <scope>NUCLEOTIDE SEQUENCE [LARGE SCALE GENOMIC DNA]</scope>
    <source>
        <strain evidence="8">DSM 11571 / OCM 486 / SEBR 4847</strain>
    </source>
</reference>
<evidence type="ECO:0000256" key="4">
    <source>
        <dbReference type="ARBA" id="ARBA00023136"/>
    </source>
</evidence>
<gene>
    <name evidence="7" type="ordered locus">Mpet_0448</name>
</gene>
<proteinExistence type="predicted"/>
<dbReference type="RefSeq" id="WP_013328400.1">
    <property type="nucleotide sequence ID" value="NC_014507.1"/>
</dbReference>
<feature type="transmembrane region" description="Helical" evidence="5">
    <location>
        <begin position="33"/>
        <end position="54"/>
    </location>
</feature>
<feature type="domain" description="Yip1" evidence="6">
    <location>
        <begin position="12"/>
        <end position="173"/>
    </location>
</feature>
<feature type="transmembrane region" description="Helical" evidence="5">
    <location>
        <begin position="74"/>
        <end position="100"/>
    </location>
</feature>
<dbReference type="EMBL" id="CP002117">
    <property type="protein sequence ID" value="ADN35222.1"/>
    <property type="molecule type" value="Genomic_DNA"/>
</dbReference>
<evidence type="ECO:0000256" key="5">
    <source>
        <dbReference type="SAM" id="Phobius"/>
    </source>
</evidence>
<evidence type="ECO:0000313" key="7">
    <source>
        <dbReference type="EMBL" id="ADN35222.1"/>
    </source>
</evidence>
<evidence type="ECO:0000256" key="1">
    <source>
        <dbReference type="ARBA" id="ARBA00004141"/>
    </source>
</evidence>
<evidence type="ECO:0000256" key="2">
    <source>
        <dbReference type="ARBA" id="ARBA00022692"/>
    </source>
</evidence>
<keyword evidence="4 5" id="KW-0472">Membrane</keyword>
<dbReference type="STRING" id="679926.Mpet_0448"/>
<protein>
    <recommendedName>
        <fullName evidence="6">Yip1 domain-containing protein</fullName>
    </recommendedName>
</protein>
<dbReference type="AlphaFoldDB" id="E1RGZ8"/>
<evidence type="ECO:0000256" key="3">
    <source>
        <dbReference type="ARBA" id="ARBA00022989"/>
    </source>
</evidence>
<evidence type="ECO:0000259" key="6">
    <source>
        <dbReference type="Pfam" id="PF04893"/>
    </source>
</evidence>
<feature type="transmembrane region" description="Helical" evidence="5">
    <location>
        <begin position="121"/>
        <end position="145"/>
    </location>
</feature>
<dbReference type="OrthoDB" id="112431at2157"/>
<sequence>MTDVEDIVAKIKGIFLNPVETFQESRDDPQGMIITYFAVILLVNSLLHTIVIYLQAGSYMGGLSPTGPGGVFFIFVFAVLSSLVMSALFVLWLHLWVYILGGRKGLIQTAKAFVYGVTPEFLLGWIPYIGIIFLIWSFLLGVLGVRELHEISTARAAVALVIAIVIPLLLLLFVSLYLISHLNTIPAAAYTP</sequence>
<name>E1RGZ8_METP4</name>
<organism evidence="7 8">
    <name type="scientific">Methanolacinia petrolearia (strain DSM 11571 / OCM 486 / SEBR 4847)</name>
    <name type="common">Methanoplanus petrolearius</name>
    <dbReference type="NCBI Taxonomy" id="679926"/>
    <lineage>
        <taxon>Archaea</taxon>
        <taxon>Methanobacteriati</taxon>
        <taxon>Methanobacteriota</taxon>
        <taxon>Stenosarchaea group</taxon>
        <taxon>Methanomicrobia</taxon>
        <taxon>Methanomicrobiales</taxon>
        <taxon>Methanomicrobiaceae</taxon>
        <taxon>Methanolacinia</taxon>
    </lineage>
</organism>
<keyword evidence="8" id="KW-1185">Reference proteome</keyword>
<comment type="subcellular location">
    <subcellularLocation>
        <location evidence="1">Membrane</location>
        <topology evidence="1">Multi-pass membrane protein</topology>
    </subcellularLocation>
</comment>